<dbReference type="Pfam" id="PF07715">
    <property type="entry name" value="Plug"/>
    <property type="match status" value="1"/>
</dbReference>
<organism evidence="15 16">
    <name type="scientific">Cellulophaga fucicola</name>
    <dbReference type="NCBI Taxonomy" id="76595"/>
    <lineage>
        <taxon>Bacteria</taxon>
        <taxon>Pseudomonadati</taxon>
        <taxon>Bacteroidota</taxon>
        <taxon>Flavobacteriia</taxon>
        <taxon>Flavobacteriales</taxon>
        <taxon>Flavobacteriaceae</taxon>
        <taxon>Cellulophaga</taxon>
    </lineage>
</organism>
<sequence>MVHNKFLFFSLCFFTVLFSYAQRDSVVVLDEVVLTDAKLSQFSVGNKKQVLKDSVLSKSQSFTDLLRYNSTIYFKENGYGMVSSPSFRGTNAQQTAVIWNGININSQLNGQTDFNTVVTSNYNNVTIKSGGGSVQYGSGAIGGSIHLNSTFNFKEHLDNEVRIGYGSFNTQSTNYKLSLGSKKFSLDLGVNYNSSNNDYKYLGTDQKNENGAYENGNVDLSLGYLISDNNILKLYHNTYLGSRDFSGTLLVKSNENYKNTNVRTMLEWSNFNDKKISRLKLAHLYERYRYYANKDRPEYAFGYANSYLFNYDYKYTFSNVILNGIVDHNYTDVIGRNIEESNRSITSLSILMQHKLSSKFKYTFNVRKDYTEDFSSPFLFVFNGDYSFSNIYNITLSASKNYRIPTFNDMYWVGAGNKDLVPETSKQVEIGNYFKFKNIQFNVLGYYTKLSEMIQWRPISGEGWIPVNVKDVTQYGAEAEVAVTKQIGKSKLVWLTNYAYTKSIDDSNDKQLMYVPLHKVTSNLAFSYKKIEAYMQLLRNGLVYTTTDSSRELPGYTVANLGMNYEVVKTSKNTTSLGLRINNLFNKEYQNTAFRPMPNRNLMVQLTTKF</sequence>
<dbReference type="PROSITE" id="PS52016">
    <property type="entry name" value="TONB_DEPENDENT_REC_3"/>
    <property type="match status" value="1"/>
</dbReference>
<dbReference type="InterPro" id="IPR039426">
    <property type="entry name" value="TonB-dep_rcpt-like"/>
</dbReference>
<keyword evidence="16" id="KW-1185">Reference proteome</keyword>
<evidence type="ECO:0000256" key="2">
    <source>
        <dbReference type="ARBA" id="ARBA00022448"/>
    </source>
</evidence>
<keyword evidence="7 10" id="KW-0472">Membrane</keyword>
<dbReference type="EMBL" id="FPIY01000001">
    <property type="protein sequence ID" value="SFW14194.1"/>
    <property type="molecule type" value="Genomic_DNA"/>
</dbReference>
<reference evidence="16" key="1">
    <citation type="submission" date="2016-11" db="EMBL/GenBank/DDBJ databases">
        <authorList>
            <person name="Varghese N."/>
            <person name="Submissions S."/>
        </authorList>
    </citation>
    <scope>NUCLEOTIDE SEQUENCE [LARGE SCALE GENOMIC DNA]</scope>
    <source>
        <strain evidence="16">DSM 24786</strain>
    </source>
</reference>
<feature type="signal peptide" evidence="12">
    <location>
        <begin position="1"/>
        <end position="21"/>
    </location>
</feature>
<evidence type="ECO:0000256" key="4">
    <source>
        <dbReference type="ARBA" id="ARBA00022692"/>
    </source>
</evidence>
<dbReference type="Gene3D" id="2.40.170.20">
    <property type="entry name" value="TonB-dependent receptor, beta-barrel domain"/>
    <property type="match status" value="1"/>
</dbReference>
<evidence type="ECO:0000256" key="1">
    <source>
        <dbReference type="ARBA" id="ARBA00004571"/>
    </source>
</evidence>
<dbReference type="PANTHER" id="PTHR30069:SF29">
    <property type="entry name" value="HEMOGLOBIN AND HEMOGLOBIN-HAPTOGLOBIN-BINDING PROTEIN 1-RELATED"/>
    <property type="match status" value="1"/>
</dbReference>
<evidence type="ECO:0000256" key="11">
    <source>
        <dbReference type="RuleBase" id="RU003357"/>
    </source>
</evidence>
<dbReference type="InterPro" id="IPR036942">
    <property type="entry name" value="Beta-barrel_TonB_sf"/>
</dbReference>
<evidence type="ECO:0000259" key="13">
    <source>
        <dbReference type="Pfam" id="PF00593"/>
    </source>
</evidence>
<evidence type="ECO:0000256" key="5">
    <source>
        <dbReference type="ARBA" id="ARBA00022729"/>
    </source>
</evidence>
<dbReference type="Proteomes" id="UP000183257">
    <property type="component" value="Unassembled WGS sequence"/>
</dbReference>
<comment type="similarity">
    <text evidence="10 11">Belongs to the TonB-dependent receptor family.</text>
</comment>
<evidence type="ECO:0000256" key="7">
    <source>
        <dbReference type="ARBA" id="ARBA00023136"/>
    </source>
</evidence>
<name>A0A1K1LTL3_9FLAO</name>
<feature type="domain" description="TonB-dependent receptor plug" evidence="14">
    <location>
        <begin position="55"/>
        <end position="143"/>
    </location>
</feature>
<keyword evidence="5 12" id="KW-0732">Signal</keyword>
<dbReference type="AlphaFoldDB" id="A0A1K1LTL3"/>
<accession>A0A1K1LTL3</accession>
<feature type="chain" id="PRO_5012272820" evidence="12">
    <location>
        <begin position="22"/>
        <end position="610"/>
    </location>
</feature>
<protein>
    <submittedName>
        <fullName evidence="15">Iron complex outermembrane recepter protein</fullName>
    </submittedName>
</protein>
<feature type="domain" description="TonB-dependent receptor-like beta-barrel" evidence="13">
    <location>
        <begin position="168"/>
        <end position="584"/>
    </location>
</feature>
<proteinExistence type="inferred from homology"/>
<dbReference type="PANTHER" id="PTHR30069">
    <property type="entry name" value="TONB-DEPENDENT OUTER MEMBRANE RECEPTOR"/>
    <property type="match status" value="1"/>
</dbReference>
<evidence type="ECO:0000313" key="15">
    <source>
        <dbReference type="EMBL" id="SFW14194.1"/>
    </source>
</evidence>
<comment type="subcellular location">
    <subcellularLocation>
        <location evidence="1 10">Cell outer membrane</location>
        <topology evidence="1 10">Multi-pass membrane protein</topology>
    </subcellularLocation>
</comment>
<dbReference type="Gene3D" id="2.170.130.10">
    <property type="entry name" value="TonB-dependent receptor, plug domain"/>
    <property type="match status" value="1"/>
</dbReference>
<dbReference type="GO" id="GO:0015344">
    <property type="term" value="F:siderophore uptake transmembrane transporter activity"/>
    <property type="evidence" value="ECO:0007669"/>
    <property type="project" value="TreeGrafter"/>
</dbReference>
<keyword evidence="2 10" id="KW-0813">Transport</keyword>
<evidence type="ECO:0000256" key="12">
    <source>
        <dbReference type="SAM" id="SignalP"/>
    </source>
</evidence>
<evidence type="ECO:0000256" key="3">
    <source>
        <dbReference type="ARBA" id="ARBA00022452"/>
    </source>
</evidence>
<evidence type="ECO:0000256" key="9">
    <source>
        <dbReference type="ARBA" id="ARBA00023237"/>
    </source>
</evidence>
<evidence type="ECO:0000256" key="8">
    <source>
        <dbReference type="ARBA" id="ARBA00023170"/>
    </source>
</evidence>
<dbReference type="InterPro" id="IPR000531">
    <property type="entry name" value="Beta-barrel_TonB"/>
</dbReference>
<gene>
    <name evidence="15" type="ORF">SAMN05660313_00060</name>
</gene>
<dbReference type="GO" id="GO:0009279">
    <property type="term" value="C:cell outer membrane"/>
    <property type="evidence" value="ECO:0007669"/>
    <property type="project" value="UniProtKB-SubCell"/>
</dbReference>
<dbReference type="RefSeq" id="WP_072301772.1">
    <property type="nucleotide sequence ID" value="NZ_FPIY01000001.1"/>
</dbReference>
<evidence type="ECO:0000256" key="6">
    <source>
        <dbReference type="ARBA" id="ARBA00023077"/>
    </source>
</evidence>
<evidence type="ECO:0000313" key="16">
    <source>
        <dbReference type="Proteomes" id="UP000183257"/>
    </source>
</evidence>
<dbReference type="OrthoDB" id="9762903at2"/>
<evidence type="ECO:0000256" key="10">
    <source>
        <dbReference type="PROSITE-ProRule" id="PRU01360"/>
    </source>
</evidence>
<dbReference type="STRING" id="76595.SAMN05660313_00060"/>
<keyword evidence="8" id="KW-0675">Receptor</keyword>
<keyword evidence="9 10" id="KW-0998">Cell outer membrane</keyword>
<keyword evidence="6 11" id="KW-0798">TonB box</keyword>
<evidence type="ECO:0000259" key="14">
    <source>
        <dbReference type="Pfam" id="PF07715"/>
    </source>
</evidence>
<dbReference type="Pfam" id="PF00593">
    <property type="entry name" value="TonB_dep_Rec_b-barrel"/>
    <property type="match status" value="1"/>
</dbReference>
<dbReference type="GO" id="GO:0044718">
    <property type="term" value="P:siderophore transmembrane transport"/>
    <property type="evidence" value="ECO:0007669"/>
    <property type="project" value="TreeGrafter"/>
</dbReference>
<keyword evidence="4 10" id="KW-0812">Transmembrane</keyword>
<keyword evidence="3 10" id="KW-1134">Transmembrane beta strand</keyword>
<dbReference type="InterPro" id="IPR037066">
    <property type="entry name" value="Plug_dom_sf"/>
</dbReference>
<dbReference type="SUPFAM" id="SSF56935">
    <property type="entry name" value="Porins"/>
    <property type="match status" value="1"/>
</dbReference>
<dbReference type="InterPro" id="IPR012910">
    <property type="entry name" value="Plug_dom"/>
</dbReference>